<dbReference type="Proteomes" id="UP001609175">
    <property type="component" value="Unassembled WGS sequence"/>
</dbReference>
<keyword evidence="5" id="KW-1185">Reference proteome</keyword>
<dbReference type="EMBL" id="JBIMSN010000190">
    <property type="protein sequence ID" value="MFH5232985.1"/>
    <property type="molecule type" value="Genomic_DNA"/>
</dbReference>
<gene>
    <name evidence="2" type="ORF">ACHIPZ_25630</name>
    <name evidence="3" type="ORF">ACHIRB_31125</name>
</gene>
<sequence>MTQPDSESAEAPDEGSRTEQKVEAMLSEFEIEPTREGRAALDVSFNDTDEDETGL</sequence>
<evidence type="ECO:0000256" key="1">
    <source>
        <dbReference type="SAM" id="MobiDB-lite"/>
    </source>
</evidence>
<evidence type="ECO:0000313" key="5">
    <source>
        <dbReference type="Proteomes" id="UP001609219"/>
    </source>
</evidence>
<dbReference type="EMBL" id="JBIMSO010000127">
    <property type="protein sequence ID" value="MFH5211557.1"/>
    <property type="molecule type" value="Genomic_DNA"/>
</dbReference>
<evidence type="ECO:0000313" key="2">
    <source>
        <dbReference type="EMBL" id="MFH5211557.1"/>
    </source>
</evidence>
<reference evidence="4 5" key="1">
    <citation type="submission" date="2024-10" db="EMBL/GenBank/DDBJ databases">
        <authorList>
            <person name="Riesco R."/>
        </authorList>
    </citation>
    <scope>NUCLEOTIDE SEQUENCE [LARGE SCALE GENOMIC DNA]</scope>
    <source>
        <strain evidence="2 4">NCIMB 15449</strain>
        <strain evidence="3 5">NCIMB 15450</strain>
    </source>
</reference>
<proteinExistence type="predicted"/>
<evidence type="ECO:0000313" key="3">
    <source>
        <dbReference type="EMBL" id="MFH5232985.1"/>
    </source>
</evidence>
<protein>
    <submittedName>
        <fullName evidence="3">Uncharacterized protein</fullName>
    </submittedName>
</protein>
<dbReference type="RefSeq" id="WP_395118140.1">
    <property type="nucleotide sequence ID" value="NZ_JBIMSN010000190.1"/>
</dbReference>
<feature type="region of interest" description="Disordered" evidence="1">
    <location>
        <begin position="1"/>
        <end position="55"/>
    </location>
</feature>
<name>A0ABW7KGP3_9NOCA</name>
<dbReference type="Proteomes" id="UP001609219">
    <property type="component" value="Unassembled WGS sequence"/>
</dbReference>
<evidence type="ECO:0000313" key="4">
    <source>
        <dbReference type="Proteomes" id="UP001609175"/>
    </source>
</evidence>
<accession>A0ABW7KGP3</accession>
<comment type="caution">
    <text evidence="3">The sequence shown here is derived from an EMBL/GenBank/DDBJ whole genome shotgun (WGS) entry which is preliminary data.</text>
</comment>
<organism evidence="3 5">
    <name type="scientific">Antrihabitans spumae</name>
    <dbReference type="NCBI Taxonomy" id="3373370"/>
    <lineage>
        <taxon>Bacteria</taxon>
        <taxon>Bacillati</taxon>
        <taxon>Actinomycetota</taxon>
        <taxon>Actinomycetes</taxon>
        <taxon>Mycobacteriales</taxon>
        <taxon>Nocardiaceae</taxon>
        <taxon>Antrihabitans</taxon>
    </lineage>
</organism>